<protein>
    <submittedName>
        <fullName evidence="2">DUF5676 family membrane protein</fullName>
    </submittedName>
</protein>
<organism evidence="2 3">
    <name type="scientific">Zhongshania guokunii</name>
    <dbReference type="NCBI Taxonomy" id="641783"/>
    <lineage>
        <taxon>Bacteria</taxon>
        <taxon>Pseudomonadati</taxon>
        <taxon>Pseudomonadota</taxon>
        <taxon>Gammaproteobacteria</taxon>
        <taxon>Cellvibrionales</taxon>
        <taxon>Spongiibacteraceae</taxon>
        <taxon>Zhongshania</taxon>
    </lineage>
</organism>
<dbReference type="RefSeq" id="WP_368382583.1">
    <property type="nucleotide sequence ID" value="NZ_JBFRYA010000014.1"/>
</dbReference>
<keyword evidence="1" id="KW-1133">Transmembrane helix</keyword>
<dbReference type="Proteomes" id="UP001557485">
    <property type="component" value="Unassembled WGS sequence"/>
</dbReference>
<evidence type="ECO:0000256" key="1">
    <source>
        <dbReference type="SAM" id="Phobius"/>
    </source>
</evidence>
<dbReference type="EMBL" id="JBFRYA010000014">
    <property type="protein sequence ID" value="MEX1670238.1"/>
    <property type="molecule type" value="Genomic_DNA"/>
</dbReference>
<gene>
    <name evidence="2" type="ORF">AB4876_15060</name>
</gene>
<keyword evidence="3" id="KW-1185">Reference proteome</keyword>
<sequence>MTINAFKFGVSSAITAAVLWLICSALVMLMPTMMLSMSGNMLHMQLNEMGWHLTLIGVVQGLVAWIVSAGIAGWLLATIYNRLQNA</sequence>
<reference evidence="2 3" key="1">
    <citation type="journal article" date="2011" name="Int. J. Syst. Evol. Microbiol.">
        <title>Zhongshania antarctica gen. nov., sp. nov. and Zhongshania guokunii sp. nov., gammaproteobacteria respectively isolated from coastal attached (fast) ice and surface seawater of the Antarctic.</title>
        <authorList>
            <person name="Li H.J."/>
            <person name="Zhang X.Y."/>
            <person name="Chen C.X."/>
            <person name="Zhang Y.J."/>
            <person name="Gao Z.M."/>
            <person name="Yu Y."/>
            <person name="Chen X.L."/>
            <person name="Chen B."/>
            <person name="Zhang Y.Z."/>
        </authorList>
    </citation>
    <scope>NUCLEOTIDE SEQUENCE [LARGE SCALE GENOMIC DNA]</scope>
    <source>
        <strain evidence="2 3">ZS6-22T</strain>
    </source>
</reference>
<name>A0ABV3U8G0_9GAMM</name>
<evidence type="ECO:0000313" key="2">
    <source>
        <dbReference type="EMBL" id="MEX1670238.1"/>
    </source>
</evidence>
<keyword evidence="1" id="KW-0472">Membrane</keyword>
<feature type="transmembrane region" description="Helical" evidence="1">
    <location>
        <begin position="51"/>
        <end position="77"/>
    </location>
</feature>
<comment type="caution">
    <text evidence="2">The sequence shown here is derived from an EMBL/GenBank/DDBJ whole genome shotgun (WGS) entry which is preliminary data.</text>
</comment>
<keyword evidence="1" id="KW-0812">Transmembrane</keyword>
<feature type="transmembrane region" description="Helical" evidence="1">
    <location>
        <begin position="12"/>
        <end position="31"/>
    </location>
</feature>
<dbReference type="InterPro" id="IPR044020">
    <property type="entry name" value="DUF5676"/>
</dbReference>
<dbReference type="Pfam" id="PF18926">
    <property type="entry name" value="DUF5676"/>
    <property type="match status" value="1"/>
</dbReference>
<accession>A0ABV3U8G0</accession>
<evidence type="ECO:0000313" key="3">
    <source>
        <dbReference type="Proteomes" id="UP001557485"/>
    </source>
</evidence>
<proteinExistence type="predicted"/>